<gene>
    <name evidence="8" type="ordered locus">PECL_1919</name>
</gene>
<dbReference type="Pfam" id="PF19258">
    <property type="entry name" value="KxYKxGKxW_sig"/>
    <property type="match status" value="1"/>
</dbReference>
<dbReference type="Pfam" id="PF19127">
    <property type="entry name" value="Choline_bind_3"/>
    <property type="match status" value="8"/>
</dbReference>
<evidence type="ECO:0000256" key="2">
    <source>
        <dbReference type="ARBA" id="ARBA00022729"/>
    </source>
</evidence>
<proteinExistence type="inferred from homology"/>
<feature type="compositionally biased region" description="Polar residues" evidence="7">
    <location>
        <begin position="87"/>
        <end position="106"/>
    </location>
</feature>
<dbReference type="SUPFAM" id="SSF69360">
    <property type="entry name" value="Cell wall binding repeat"/>
    <property type="match status" value="4"/>
</dbReference>
<evidence type="ECO:0000256" key="4">
    <source>
        <dbReference type="ARBA" id="ARBA00022801"/>
    </source>
</evidence>
<dbReference type="EC" id="3.2.1.89" evidence="6"/>
<evidence type="ECO:0000313" key="8">
    <source>
        <dbReference type="EMBL" id="AEV96111.1"/>
    </source>
</evidence>
<dbReference type="NCBIfam" id="TIGR03715">
    <property type="entry name" value="KxYKxGKxW"/>
    <property type="match status" value="1"/>
</dbReference>
<sequence>MEIKQRYKMYKSGKNWAIAPLVFFGIALGFQAGVHNVFADETIQKPQVVNLNSPVEDKKENSTSTDSQEDTASDKDPIQTNGEEKVANQSQSEKTVTTDAGSNQKKASFEENDGQADDQQQLKGKDQLNDETINNNDQNNRTQSDNVNDKQQNNDQNNRTQSDNVNDKQQNNDQNNRTQSDNVNDKQQNNDQAAVDSQKDSNEALRNDLNKQQPSTRSLALKNDQPKQVKENGFWYLSDKNGHNLIGFQKIKDQNKTVYYADNGQMQYGQQHINDAWYLFDNVTGAMQTGFQKISNQNKTVYYANNGQMQYGQQKVNNHWYLFDDVTGAMQTGLQKISNQHKTVYYANNGQMQYGQQKVNNHWYLFNNVTGAMQTGLQKISNQHKTVYYANNGQMQYGQQKVNNHWYLFDDVTGAMQTGLQKISNQHKTVYYANNGQMQYGQQKVNNHWYLFNNVTGAMQTGLQKISNQHKTVYYANNGQMQYGQQKVNNHWYLFNNVTGAMQTGLQKISNQHKTVYYANNGQMQYGQQKVNNYWYLFDDVTGAMKTGFQKISNQNKTVYYANNGQMQYGQQKVNNHWYLFDDVTGAMQTGLQKISNQHKTVYYANNGQMQYGQQKVNNHWYLFNNVTGAMQTGFQFINNQNKLVYYDPTGKMLYGQQIIHGKRYNLNKVTGSLNVNPGQNLIDGHWYLFDSQGKMRTGLQQIPAQHKTVYYANNGQMQYGQQKINNYWYLFDDVTGAMKTGIVTLSKKQTADGPKTVYYANNGQMQYGQQRINNYWYLFDDNNGAMKTGFQKIPSQNKTFYYNPQGQMQYSWQKIDNDQYYFNPTTGAMTTGQAAIDGTTFDFSSDGKLESLMAFRNLLAQQINENLDYKLNADWQSDQDNYLAFALHDAAQLVAQGDLDATAAAIEKNLLENDNLTGTVAVYTADVEGTDVQKATASGTATFMDWYQNQLKDTDWTALGTGGILDLANPNSWVASYILYRPGQDTTSQATTATSTPAYQVTATYKNAGVVNDVANPLQANQSVAATDLNLTTVIPEKLLQGTTNSEFSQTDLQNIYQTLPGSTTAIEGTKTYYDSQGNPYHYQFWLTGQSATDKENNFVNLNTGKKYGDQLLVQLTATLVWGKPVVAVSVNAATGIPTSSMTANQIAAAYENGTDTGLRYEGVTVKPIAGMTDDTIRGVDVSSYTALQAAGVQFYDFNGKPADLIQVLHEAGVNYLRLRLWVDPYNATNQTYGGGASDEYGELQMAKEAAKYGMKVLLDFQYSDFWADPGKQVVPKAWEKESYDEIAESVYLYTKKTVSDFKNTGVQIGMVQVGNEITNGLLGVIASRDANESYANVWNNPERISIISSYLNAGSKAVRQVVPEAKVVIQLETPNIQKYSTIMTALENSNVDYDVLGSSYYPFWSTNDNNGNGLGKGANTPNNLEAVEKMVKEKFGKEFVVLETGWVNSLQDADGTGNSIGTNPAISKIYNDTPQGQVDELEDMYKAIINQNGLGAFYWEPAWIPTKAGWSNWSYNNQMSDLYGTGWASKYAVGYAPNNVMYYNGKPAWGGTTWDNVTLFDDLGYPLQSLNVYNGMLNGYQTPATSTSTINLQVDSVYNQGVELQSGKLKVGDVLTTNNSDFPSGVADSLLTGKWQSSIGTAQLDKIAAQLNGNSTALVDSKTYYSTDGQAYHYEFWLSEGGTQDQKAWNFTNDNQNALYGAPLTAHVSATLVWGPAKEESI</sequence>
<keyword evidence="3" id="KW-0677">Repeat</keyword>
<reference evidence="8 9" key="1">
    <citation type="journal article" date="2012" name="J. Bacteriol.">
        <title>Complete Genome Sequence of the Beer Spoilage Organism Pediococcus claussenii ATCC BAA-344T.</title>
        <authorList>
            <person name="Pittet V."/>
            <person name="Abegunde T."/>
            <person name="Marfleet T."/>
            <person name="Haakensen M."/>
            <person name="Morrow K."/>
            <person name="Jayaprakash T."/>
            <person name="Schroeder K."/>
            <person name="Trost B."/>
            <person name="Byrns S."/>
            <person name="Bergsveinson J."/>
            <person name="Kusalik A."/>
            <person name="Ziola B."/>
        </authorList>
    </citation>
    <scope>NUCLEOTIDE SEQUENCE [LARGE SCALE GENOMIC DNA]</scope>
    <source>
        <strain evidence="9">ATCC BAA-344 / DSM 14800 / JCM 18046 / KCTC 3811 / P06</strain>
    </source>
</reference>
<feature type="compositionally biased region" description="Basic and acidic residues" evidence="7">
    <location>
        <begin position="72"/>
        <end position="86"/>
    </location>
</feature>
<keyword evidence="9" id="KW-1185">Reference proteome</keyword>
<dbReference type="Gene3D" id="2.10.270.20">
    <property type="match status" value="1"/>
</dbReference>
<name>G8PF78_PEDCP</name>
<organism evidence="8 9">
    <name type="scientific">Pediococcus claussenii (strain ATCC BAA-344 / DSM 14800 / JCM 18046 / KCTC 3811 / LMG 21948 / P06)</name>
    <dbReference type="NCBI Taxonomy" id="701521"/>
    <lineage>
        <taxon>Bacteria</taxon>
        <taxon>Bacillati</taxon>
        <taxon>Bacillota</taxon>
        <taxon>Bacilli</taxon>
        <taxon>Lactobacillales</taxon>
        <taxon>Lactobacillaceae</taxon>
        <taxon>Pediococcus</taxon>
    </lineage>
</organism>
<dbReference type="Gene3D" id="2.10.270.10">
    <property type="entry name" value="Cholin Binding"/>
    <property type="match status" value="6"/>
</dbReference>
<evidence type="ECO:0000256" key="5">
    <source>
        <dbReference type="ARBA" id="ARBA00023295"/>
    </source>
</evidence>
<dbReference type="Pfam" id="PF01473">
    <property type="entry name" value="Choline_bind_1"/>
    <property type="match status" value="2"/>
</dbReference>
<dbReference type="PATRIC" id="fig|701521.8.peg.1802"/>
<dbReference type="HOGENOM" id="CLU_251943_0_0_9"/>
<keyword evidence="4 6" id="KW-0378">Hydrolase</keyword>
<keyword evidence="8" id="KW-0614">Plasmid</keyword>
<dbReference type="InterPro" id="IPR017853">
    <property type="entry name" value="GH"/>
</dbReference>
<feature type="compositionally biased region" description="Low complexity" evidence="7">
    <location>
        <begin position="130"/>
        <end position="196"/>
    </location>
</feature>
<dbReference type="GO" id="GO:0031218">
    <property type="term" value="F:arabinogalactan endo-1,4-beta-galactosidase activity"/>
    <property type="evidence" value="ECO:0007669"/>
    <property type="project" value="UniProtKB-EC"/>
</dbReference>
<dbReference type="InterPro" id="IPR022263">
    <property type="entry name" value="KxYKxGKxW"/>
</dbReference>
<evidence type="ECO:0000256" key="1">
    <source>
        <dbReference type="ARBA" id="ARBA00010687"/>
    </source>
</evidence>
<dbReference type="RefSeq" id="WP_014216280.1">
    <property type="nucleotide sequence ID" value="NC_016607.1"/>
</dbReference>
<comment type="similarity">
    <text evidence="1 6">Belongs to the glycosyl hydrolase 53 family.</text>
</comment>
<dbReference type="InterPro" id="IPR011683">
    <property type="entry name" value="Glyco_hydro_53"/>
</dbReference>
<dbReference type="KEGG" id="pce:PECL_1919"/>
<accession>G8PF78</accession>
<dbReference type="GO" id="GO:0015926">
    <property type="term" value="F:glucosidase activity"/>
    <property type="evidence" value="ECO:0007669"/>
    <property type="project" value="InterPro"/>
</dbReference>
<dbReference type="PANTHER" id="PTHR34983:SF2">
    <property type="entry name" value="ENDO-BETA-1,4-GALACTANASE"/>
    <property type="match status" value="1"/>
</dbReference>
<keyword evidence="5 6" id="KW-0326">Glycosidase</keyword>
<feature type="compositionally biased region" description="Basic and acidic residues" evidence="7">
    <location>
        <begin position="197"/>
        <end position="209"/>
    </location>
</feature>
<evidence type="ECO:0000256" key="6">
    <source>
        <dbReference type="RuleBase" id="RU361192"/>
    </source>
</evidence>
<protein>
    <recommendedName>
        <fullName evidence="6">Arabinogalactan endo-beta-1,4-galactanase</fullName>
        <ecNumber evidence="6">3.2.1.89</ecNumber>
    </recommendedName>
</protein>
<dbReference type="Proteomes" id="UP000005444">
    <property type="component" value="Plasmid pPECL-4"/>
</dbReference>
<keyword evidence="2" id="KW-0732">Signal</keyword>
<dbReference type="InterPro" id="IPR018337">
    <property type="entry name" value="Cell_wall/Cho-bd_repeat"/>
</dbReference>
<feature type="region of interest" description="Disordered" evidence="7">
    <location>
        <begin position="50"/>
        <end position="226"/>
    </location>
</feature>
<dbReference type="EMBL" id="CP003141">
    <property type="protein sequence ID" value="AEV96111.1"/>
    <property type="molecule type" value="Genomic_DNA"/>
</dbReference>
<dbReference type="Gene3D" id="3.20.20.80">
    <property type="entry name" value="Glycosidases"/>
    <property type="match status" value="1"/>
</dbReference>
<dbReference type="Pfam" id="PF07745">
    <property type="entry name" value="Glyco_hydro_53"/>
    <property type="match status" value="1"/>
</dbReference>
<evidence type="ECO:0000256" key="3">
    <source>
        <dbReference type="ARBA" id="ARBA00022737"/>
    </source>
</evidence>
<evidence type="ECO:0000256" key="7">
    <source>
        <dbReference type="SAM" id="MobiDB-lite"/>
    </source>
</evidence>
<dbReference type="GO" id="GO:0045490">
    <property type="term" value="P:pectin catabolic process"/>
    <property type="evidence" value="ECO:0007669"/>
    <property type="project" value="TreeGrafter"/>
</dbReference>
<comment type="catalytic activity">
    <reaction evidence="6">
        <text>The enzyme specifically hydrolyzes (1-&gt;4)-beta-D-galactosidic linkages in type I arabinogalactans.</text>
        <dbReference type="EC" id="3.2.1.89"/>
    </reaction>
</comment>
<dbReference type="SUPFAM" id="SSF51445">
    <property type="entry name" value="(Trans)glycosidases"/>
    <property type="match status" value="1"/>
</dbReference>
<geneLocation type="plasmid" evidence="8 9">
    <name>pPECL-4</name>
</geneLocation>
<dbReference type="PANTHER" id="PTHR34983">
    <property type="entry name" value="ARABINOGALACTAN ENDO-BETA-1,4-GALACTANASE A"/>
    <property type="match status" value="1"/>
</dbReference>
<evidence type="ECO:0000313" key="9">
    <source>
        <dbReference type="Proteomes" id="UP000005444"/>
    </source>
</evidence>